<reference evidence="3" key="1">
    <citation type="journal article" date="2019" name="Int. J. Syst. Evol. Microbiol.">
        <title>The Global Catalogue of Microorganisms (GCM) 10K type strain sequencing project: providing services to taxonomists for standard genome sequencing and annotation.</title>
        <authorList>
            <consortium name="The Broad Institute Genomics Platform"/>
            <consortium name="The Broad Institute Genome Sequencing Center for Infectious Disease"/>
            <person name="Wu L."/>
            <person name="Ma J."/>
        </authorList>
    </citation>
    <scope>NUCLEOTIDE SEQUENCE [LARGE SCALE GENOMIC DNA]</scope>
    <source>
        <strain evidence="3">CGMCC 1.12470</strain>
    </source>
</reference>
<protein>
    <recommendedName>
        <fullName evidence="4">Secreted protein</fullName>
    </recommendedName>
</protein>
<evidence type="ECO:0000313" key="2">
    <source>
        <dbReference type="EMBL" id="MFD1659706.1"/>
    </source>
</evidence>
<evidence type="ECO:0000313" key="3">
    <source>
        <dbReference type="Proteomes" id="UP001597261"/>
    </source>
</evidence>
<feature type="signal peptide" evidence="1">
    <location>
        <begin position="1"/>
        <end position="24"/>
    </location>
</feature>
<dbReference type="RefSeq" id="WP_381083102.1">
    <property type="nucleotide sequence ID" value="NZ_JBHUDX010000046.1"/>
</dbReference>
<accession>A0ABW4ISP0</accession>
<dbReference type="EMBL" id="JBHUDX010000046">
    <property type="protein sequence ID" value="MFD1659706.1"/>
    <property type="molecule type" value="Genomic_DNA"/>
</dbReference>
<name>A0ABW4ISP0_9ACTN</name>
<keyword evidence="3" id="KW-1185">Reference proteome</keyword>
<evidence type="ECO:0008006" key="4">
    <source>
        <dbReference type="Google" id="ProtNLM"/>
    </source>
</evidence>
<comment type="caution">
    <text evidence="2">The sequence shown here is derived from an EMBL/GenBank/DDBJ whole genome shotgun (WGS) entry which is preliminary data.</text>
</comment>
<organism evidence="2 3">
    <name type="scientific">Streptomyces caeni</name>
    <dbReference type="NCBI Taxonomy" id="2307231"/>
    <lineage>
        <taxon>Bacteria</taxon>
        <taxon>Bacillati</taxon>
        <taxon>Actinomycetota</taxon>
        <taxon>Actinomycetes</taxon>
        <taxon>Kitasatosporales</taxon>
        <taxon>Streptomycetaceae</taxon>
        <taxon>Streptomyces</taxon>
    </lineage>
</organism>
<dbReference type="Proteomes" id="UP001597261">
    <property type="component" value="Unassembled WGS sequence"/>
</dbReference>
<gene>
    <name evidence="2" type="ORF">ACFSL4_16260</name>
</gene>
<sequence length="114" mass="12702">MRLSRRIALFLVAGSLVTVLPYEAMSHARVDAGKTADPRPFGAECRVRVTGVDVVAYCHNPYPDTDHVSLHIECDPWWDIDTDTAPVDDGPAMTVRLAGRCWEKVRSAWVSHAR</sequence>
<evidence type="ECO:0000256" key="1">
    <source>
        <dbReference type="SAM" id="SignalP"/>
    </source>
</evidence>
<keyword evidence="1" id="KW-0732">Signal</keyword>
<feature type="chain" id="PRO_5045222073" description="Secreted protein" evidence="1">
    <location>
        <begin position="25"/>
        <end position="114"/>
    </location>
</feature>
<proteinExistence type="predicted"/>